<protein>
    <submittedName>
        <fullName evidence="1">Uncharacterized protein</fullName>
    </submittedName>
</protein>
<proteinExistence type="predicted"/>
<dbReference type="EMBL" id="CACRSJ010000106">
    <property type="protein sequence ID" value="VYS59082.1"/>
    <property type="molecule type" value="Genomic_DNA"/>
</dbReference>
<dbReference type="Proteomes" id="UP000426265">
    <property type="component" value="Unassembled WGS sequence"/>
</dbReference>
<name>A0A654FH04_ARATH</name>
<evidence type="ECO:0000313" key="2">
    <source>
        <dbReference type="Proteomes" id="UP000426265"/>
    </source>
</evidence>
<dbReference type="AlphaFoldDB" id="A0A654FH04"/>
<reference evidence="1 2" key="1">
    <citation type="submission" date="2019-11" db="EMBL/GenBank/DDBJ databases">
        <authorList>
            <person name="Jiao W.-B."/>
            <person name="Schneeberger K."/>
        </authorList>
    </citation>
    <scope>NUCLEOTIDE SEQUENCE [LARGE SCALE GENOMIC DNA]</scope>
    <source>
        <strain evidence="2">cv. An-1</strain>
    </source>
</reference>
<sequence>MAEEVMEFEDGFESNSFLPSMWSLSQVLELDRFCFSLWALCGDNCLVGVLVSAYGGLQRRSLCVLPWWGSLWGIEVVVWSRWLHYLCEMFLVDSQKDWWLEAAYLAARRCSRVAGCSYWRFEDGFEFGLLMATKMRILRPSS</sequence>
<accession>A0A654FH04</accession>
<evidence type="ECO:0000313" key="1">
    <source>
        <dbReference type="EMBL" id="VYS59082.1"/>
    </source>
</evidence>
<organism evidence="1 2">
    <name type="scientific">Arabidopsis thaliana</name>
    <name type="common">Mouse-ear cress</name>
    <dbReference type="NCBI Taxonomy" id="3702"/>
    <lineage>
        <taxon>Eukaryota</taxon>
        <taxon>Viridiplantae</taxon>
        <taxon>Streptophyta</taxon>
        <taxon>Embryophyta</taxon>
        <taxon>Tracheophyta</taxon>
        <taxon>Spermatophyta</taxon>
        <taxon>Magnoliopsida</taxon>
        <taxon>eudicotyledons</taxon>
        <taxon>Gunneridae</taxon>
        <taxon>Pentapetalae</taxon>
        <taxon>rosids</taxon>
        <taxon>malvids</taxon>
        <taxon>Brassicales</taxon>
        <taxon>Brassicaceae</taxon>
        <taxon>Camelineae</taxon>
        <taxon>Arabidopsis</taxon>
    </lineage>
</organism>
<gene>
    <name evidence="1" type="ORF">AN1_LOCUS14524</name>
</gene>